<keyword evidence="3" id="KW-1185">Reference proteome</keyword>
<reference evidence="3" key="1">
    <citation type="journal article" date="2019" name="Int. J. Syst. Evol. Microbiol.">
        <title>The Global Catalogue of Microorganisms (GCM) 10K type strain sequencing project: providing services to taxonomists for standard genome sequencing and annotation.</title>
        <authorList>
            <consortium name="The Broad Institute Genomics Platform"/>
            <consortium name="The Broad Institute Genome Sequencing Center for Infectious Disease"/>
            <person name="Wu L."/>
            <person name="Ma J."/>
        </authorList>
    </citation>
    <scope>NUCLEOTIDE SEQUENCE [LARGE SCALE GENOMIC DNA]</scope>
    <source>
        <strain evidence="3">CGMCC 1.12286</strain>
    </source>
</reference>
<dbReference type="Proteomes" id="UP001597079">
    <property type="component" value="Unassembled WGS sequence"/>
</dbReference>
<dbReference type="Gene3D" id="1.20.120.450">
    <property type="entry name" value="dinb family like domain"/>
    <property type="match status" value="1"/>
</dbReference>
<accession>A0ABW4JGE0</accession>
<dbReference type="SUPFAM" id="SSF109854">
    <property type="entry name" value="DinB/YfiT-like putative metalloenzymes"/>
    <property type="match status" value="1"/>
</dbReference>
<gene>
    <name evidence="2" type="ORF">ACFSB2_10160</name>
</gene>
<name>A0ABW4JGE0_9BACL</name>
<organism evidence="2 3">
    <name type="scientific">Alicyclobacillus fodiniaquatilis</name>
    <dbReference type="NCBI Taxonomy" id="1661150"/>
    <lineage>
        <taxon>Bacteria</taxon>
        <taxon>Bacillati</taxon>
        <taxon>Bacillota</taxon>
        <taxon>Bacilli</taxon>
        <taxon>Bacillales</taxon>
        <taxon>Alicyclobacillaceae</taxon>
        <taxon>Alicyclobacillus</taxon>
    </lineage>
</organism>
<dbReference type="InterPro" id="IPR034660">
    <property type="entry name" value="DinB/YfiT-like"/>
</dbReference>
<protein>
    <submittedName>
        <fullName evidence="2">DinB family protein</fullName>
    </submittedName>
</protein>
<evidence type="ECO:0000313" key="2">
    <source>
        <dbReference type="EMBL" id="MFD1675058.1"/>
    </source>
</evidence>
<sequence length="162" mass="18275">MDSVTDSLLEQMRFRLDKDSSWFVPLEKALDGVTAPIASWRPKDDFNSIWQIVNHLTFWTAFVSGRLLGAAPTGERIDNQMTFGEPGDPTDEKGWGYSLFTLYSSYRDFHNHLEKATAEDLHRVVNSAGASALTMMNGCLLHDAYHIGQIVLLRRLQGVWNG</sequence>
<proteinExistence type="predicted"/>
<feature type="domain" description="DinB-like" evidence="1">
    <location>
        <begin position="26"/>
        <end position="150"/>
    </location>
</feature>
<dbReference type="InterPro" id="IPR024775">
    <property type="entry name" value="DinB-like"/>
</dbReference>
<dbReference type="Pfam" id="PF12867">
    <property type="entry name" value="DinB_2"/>
    <property type="match status" value="1"/>
</dbReference>
<comment type="caution">
    <text evidence="2">The sequence shown here is derived from an EMBL/GenBank/DDBJ whole genome shotgun (WGS) entry which is preliminary data.</text>
</comment>
<dbReference type="RefSeq" id="WP_377942923.1">
    <property type="nucleotide sequence ID" value="NZ_JBHUCX010000024.1"/>
</dbReference>
<evidence type="ECO:0000259" key="1">
    <source>
        <dbReference type="Pfam" id="PF12867"/>
    </source>
</evidence>
<dbReference type="EMBL" id="JBHUCX010000024">
    <property type="protein sequence ID" value="MFD1675058.1"/>
    <property type="molecule type" value="Genomic_DNA"/>
</dbReference>
<evidence type="ECO:0000313" key="3">
    <source>
        <dbReference type="Proteomes" id="UP001597079"/>
    </source>
</evidence>